<sequence length="244" mass="27785">MLFLLLACLYCLSFAFASGDPLQLQSLDVHRVWKVDDIIPSELSSFNVIFVKNETSIILSSFLNEKSRDPHFFQELKSFFDPKKLRDKFERNSEYVQTQYSRDYLGSNVTETFPIDGCFDNTLSETVSLVTRSYEKTQQRQGALNLLASLLGVELDAGTNAGRTDVFEEKIVCSVGPGLKLQLQATVVKKKMRLHRQRSIFLHLSLLGVSSLMYSDWREVDGPVELELLMKSLACVTNETYLRC</sequence>
<proteinExistence type="predicted"/>
<dbReference type="EMBL" id="CP034457">
    <property type="protein sequence ID" value="QBM87035.1"/>
    <property type="molecule type" value="Genomic_DNA"/>
</dbReference>
<accession>A0A4P6XKK5</accession>
<feature type="chain" id="PRO_5020905640" evidence="1">
    <location>
        <begin position="20"/>
        <end position="244"/>
    </location>
</feature>
<evidence type="ECO:0000256" key="1">
    <source>
        <dbReference type="SAM" id="SignalP"/>
    </source>
</evidence>
<keyword evidence="1" id="KW-0732">Signal</keyword>
<reference evidence="3" key="1">
    <citation type="submission" date="2019-03" db="EMBL/GenBank/DDBJ databases">
        <title>Snf2 controls pulcherriminic acid biosynthesis and connects pigmentation and antifungal activity of the yeast Metschnikowia pulcherrima.</title>
        <authorList>
            <person name="Gore-Lloyd D."/>
            <person name="Sumann I."/>
            <person name="Brachmann A.O."/>
            <person name="Schneeberger K."/>
            <person name="Ortiz-Merino R.A."/>
            <person name="Moreno-Beltran M."/>
            <person name="Schlaefli M."/>
            <person name="Kirner P."/>
            <person name="Santos Kron A."/>
            <person name="Wolfe K.H."/>
            <person name="Piel J."/>
            <person name="Ahrens C.H."/>
            <person name="Henk D."/>
            <person name="Freimoser F.M."/>
        </authorList>
    </citation>
    <scope>NUCLEOTIDE SEQUENCE [LARGE SCALE GENOMIC DNA]</scope>
    <source>
        <strain evidence="3">APC 1.2</strain>
    </source>
</reference>
<evidence type="ECO:0000313" key="2">
    <source>
        <dbReference type="EMBL" id="QBM87035.1"/>
    </source>
</evidence>
<protein>
    <submittedName>
        <fullName evidence="2">Uncharacterized protein</fullName>
    </submittedName>
</protein>
<evidence type="ECO:0000313" key="3">
    <source>
        <dbReference type="Proteomes" id="UP000292447"/>
    </source>
</evidence>
<gene>
    <name evidence="2" type="ORF">METSCH_B02310</name>
</gene>
<feature type="signal peptide" evidence="1">
    <location>
        <begin position="1"/>
        <end position="19"/>
    </location>
</feature>
<dbReference type="AlphaFoldDB" id="A0A4P6XKK5"/>
<name>A0A4P6XKK5_9ASCO</name>
<dbReference type="Proteomes" id="UP000292447">
    <property type="component" value="Chromosome II"/>
</dbReference>
<keyword evidence="3" id="KW-1185">Reference proteome</keyword>
<organism evidence="2 3">
    <name type="scientific">Metschnikowia aff. pulcherrima</name>
    <dbReference type="NCBI Taxonomy" id="2163413"/>
    <lineage>
        <taxon>Eukaryota</taxon>
        <taxon>Fungi</taxon>
        <taxon>Dikarya</taxon>
        <taxon>Ascomycota</taxon>
        <taxon>Saccharomycotina</taxon>
        <taxon>Pichiomycetes</taxon>
        <taxon>Metschnikowiaceae</taxon>
        <taxon>Metschnikowia</taxon>
    </lineage>
</organism>